<gene>
    <name evidence="2" type="ORF">CRE_06369</name>
</gene>
<proteinExistence type="predicted"/>
<dbReference type="InParanoid" id="E3M1S7"/>
<dbReference type="RefSeq" id="XP_003110208.2">
    <property type="nucleotide sequence ID" value="XM_003110160.2"/>
</dbReference>
<evidence type="ECO:0000313" key="3">
    <source>
        <dbReference type="Proteomes" id="UP000008281"/>
    </source>
</evidence>
<dbReference type="eggNOG" id="ENOG502THJ8">
    <property type="taxonomic scope" value="Eukaryota"/>
</dbReference>
<dbReference type="KEGG" id="crq:GCK72_006889"/>
<name>E3M1S7_CAERE</name>
<dbReference type="PROSITE" id="PS50181">
    <property type="entry name" value="FBOX"/>
    <property type="match status" value="1"/>
</dbReference>
<keyword evidence="3" id="KW-1185">Reference proteome</keyword>
<evidence type="ECO:0000313" key="2">
    <source>
        <dbReference type="EMBL" id="EFO88997.1"/>
    </source>
</evidence>
<dbReference type="HOGENOM" id="CLU_1273317_0_0_1"/>
<dbReference type="AlphaFoldDB" id="E3M1S7"/>
<dbReference type="EMBL" id="DS268421">
    <property type="protein sequence ID" value="EFO88997.1"/>
    <property type="molecule type" value="Genomic_DNA"/>
</dbReference>
<protein>
    <recommendedName>
        <fullName evidence="1">F-box domain-containing protein</fullName>
    </recommendedName>
</protein>
<organism evidence="3">
    <name type="scientific">Caenorhabditis remanei</name>
    <name type="common">Caenorhabditis vulgaris</name>
    <dbReference type="NCBI Taxonomy" id="31234"/>
    <lineage>
        <taxon>Eukaryota</taxon>
        <taxon>Metazoa</taxon>
        <taxon>Ecdysozoa</taxon>
        <taxon>Nematoda</taxon>
        <taxon>Chromadorea</taxon>
        <taxon>Rhabditida</taxon>
        <taxon>Rhabditina</taxon>
        <taxon>Rhabditomorpha</taxon>
        <taxon>Rhabditoidea</taxon>
        <taxon>Rhabditidae</taxon>
        <taxon>Peloderinae</taxon>
        <taxon>Caenorhabditis</taxon>
    </lineage>
</organism>
<dbReference type="InterPro" id="IPR001810">
    <property type="entry name" value="F-box_dom"/>
</dbReference>
<dbReference type="GeneID" id="9804394"/>
<dbReference type="Proteomes" id="UP000008281">
    <property type="component" value="Unassembled WGS sequence"/>
</dbReference>
<sequence>MLLKLPYLAQFTILKHLELHDHFFLGLCSKRARNLIKCFSRNKNDSSVINLYSFSIQLQKTGFLGKDVVMWASCYYRPENETLYRSNTNWNRSIIFWYKDKKIKCKISFHSTKGIPILWCKDKYKRMLPMAIYHSICEIFSISPIIQIKFDMSRLSEFPDTNEIDNVITGCRDKDQIEEFLKNVIIRNATQLWLGSCQLSVDSVILSLEHALFWSPK</sequence>
<reference evidence="2" key="1">
    <citation type="submission" date="2007-07" db="EMBL/GenBank/DDBJ databases">
        <title>PCAP assembly of the Caenorhabditis remanei genome.</title>
        <authorList>
            <consortium name="The Caenorhabditis remanei Sequencing Consortium"/>
            <person name="Wilson R.K."/>
        </authorList>
    </citation>
    <scope>NUCLEOTIDE SEQUENCE [LARGE SCALE GENOMIC DNA]</scope>
    <source>
        <strain evidence="2">PB4641</strain>
    </source>
</reference>
<dbReference type="Pfam" id="PF00646">
    <property type="entry name" value="F-box"/>
    <property type="match status" value="1"/>
</dbReference>
<dbReference type="OrthoDB" id="5887497at2759"/>
<accession>E3M1S7</accession>
<dbReference type="CTD" id="9804394"/>
<evidence type="ECO:0000259" key="1">
    <source>
        <dbReference type="PROSITE" id="PS50181"/>
    </source>
</evidence>
<feature type="domain" description="F-box" evidence="1">
    <location>
        <begin position="1"/>
        <end position="51"/>
    </location>
</feature>